<keyword evidence="3" id="KW-1185">Reference proteome</keyword>
<proteinExistence type="predicted"/>
<feature type="repeat" description="TPR" evidence="1">
    <location>
        <begin position="116"/>
        <end position="149"/>
    </location>
</feature>
<dbReference type="EMBL" id="JBHULB010000080">
    <property type="protein sequence ID" value="MFD2588533.1"/>
    <property type="molecule type" value="Genomic_DNA"/>
</dbReference>
<dbReference type="PANTHER" id="PTHR12558">
    <property type="entry name" value="CELL DIVISION CYCLE 16,23,27"/>
    <property type="match status" value="1"/>
</dbReference>
<dbReference type="InterPro" id="IPR011990">
    <property type="entry name" value="TPR-like_helical_dom_sf"/>
</dbReference>
<dbReference type="InterPro" id="IPR019734">
    <property type="entry name" value="TPR_rpt"/>
</dbReference>
<dbReference type="Pfam" id="PF13174">
    <property type="entry name" value="TPR_6"/>
    <property type="match status" value="1"/>
</dbReference>
<dbReference type="PROSITE" id="PS50005">
    <property type="entry name" value="TPR"/>
    <property type="match status" value="2"/>
</dbReference>
<dbReference type="Pfam" id="PF12895">
    <property type="entry name" value="ANAPC3"/>
    <property type="match status" value="1"/>
</dbReference>
<name>A0ABW5N2S1_9FLAO</name>
<organism evidence="2 3">
    <name type="scientific">Croceitalea marina</name>
    <dbReference type="NCBI Taxonomy" id="1775166"/>
    <lineage>
        <taxon>Bacteria</taxon>
        <taxon>Pseudomonadati</taxon>
        <taxon>Bacteroidota</taxon>
        <taxon>Flavobacteriia</taxon>
        <taxon>Flavobacteriales</taxon>
        <taxon>Flavobacteriaceae</taxon>
        <taxon>Croceitalea</taxon>
    </lineage>
</organism>
<dbReference type="RefSeq" id="WP_377768062.1">
    <property type="nucleotide sequence ID" value="NZ_JBHULB010000080.1"/>
</dbReference>
<dbReference type="SUPFAM" id="SSF48452">
    <property type="entry name" value="TPR-like"/>
    <property type="match status" value="1"/>
</dbReference>
<dbReference type="SMART" id="SM00028">
    <property type="entry name" value="TPR"/>
    <property type="match status" value="7"/>
</dbReference>
<accession>A0ABW5N2S1</accession>
<comment type="caution">
    <text evidence="2">The sequence shown here is derived from an EMBL/GenBank/DDBJ whole genome shotgun (WGS) entry which is preliminary data.</text>
</comment>
<feature type="repeat" description="TPR" evidence="1">
    <location>
        <begin position="82"/>
        <end position="115"/>
    </location>
</feature>
<evidence type="ECO:0000313" key="2">
    <source>
        <dbReference type="EMBL" id="MFD2588533.1"/>
    </source>
</evidence>
<protein>
    <submittedName>
        <fullName evidence="2">Tetratricopeptide repeat protein</fullName>
    </submittedName>
</protein>
<dbReference type="Gene3D" id="1.25.40.10">
    <property type="entry name" value="Tetratricopeptide repeat domain"/>
    <property type="match status" value="1"/>
</dbReference>
<gene>
    <name evidence="2" type="ORF">ACFSQJ_16480</name>
</gene>
<evidence type="ECO:0000256" key="1">
    <source>
        <dbReference type="PROSITE-ProRule" id="PRU00339"/>
    </source>
</evidence>
<sequence length="379" mass="44103">MNKYLYLLTALMVFKAEAQSSTSSVADSLYLLGNYTAAINAYAGIGDENSNLQIARAYNAIGDKEKAILQYQDILKKNNEHVLAKFELGKLYDKTKKYKEAIKLFQELAMPESTNPEFYYYLGKSHQSNLDYDKGNSALKKVIELDSTHLRSIYLLGKYYVGVEEPANAMEIIDLGLKTAPNDVALINLKALANFDAGYYEKAAPLFARLVELGEKKPFVYKKLGYSYANRWKYEEAKKAYRKLGEMVNYEADAYEGLGQVYLLEKELDSAEIYFLKSIDERRYIFDNEYRSLGRIARLKGQLKKSLDYYTKAWEEDKVNQFNYWQVCILADEYYKDPKIKLRHYEKLLSDFDNVYPFLKERAKKRITELKEEIHFNSE</sequence>
<dbReference type="PANTHER" id="PTHR12558:SF13">
    <property type="entry name" value="CELL DIVISION CYCLE PROTEIN 27 HOMOLOG"/>
    <property type="match status" value="1"/>
</dbReference>
<dbReference type="Proteomes" id="UP001597526">
    <property type="component" value="Unassembled WGS sequence"/>
</dbReference>
<dbReference type="Pfam" id="PF13432">
    <property type="entry name" value="TPR_16"/>
    <property type="match status" value="1"/>
</dbReference>
<evidence type="ECO:0000313" key="3">
    <source>
        <dbReference type="Proteomes" id="UP001597526"/>
    </source>
</evidence>
<reference evidence="3" key="1">
    <citation type="journal article" date="2019" name="Int. J. Syst. Evol. Microbiol.">
        <title>The Global Catalogue of Microorganisms (GCM) 10K type strain sequencing project: providing services to taxonomists for standard genome sequencing and annotation.</title>
        <authorList>
            <consortium name="The Broad Institute Genomics Platform"/>
            <consortium name="The Broad Institute Genome Sequencing Center for Infectious Disease"/>
            <person name="Wu L."/>
            <person name="Ma J."/>
        </authorList>
    </citation>
    <scope>NUCLEOTIDE SEQUENCE [LARGE SCALE GENOMIC DNA]</scope>
    <source>
        <strain evidence="3">KCTC 52368</strain>
    </source>
</reference>
<keyword evidence="1" id="KW-0802">TPR repeat</keyword>